<dbReference type="EMBL" id="CP042436">
    <property type="protein sequence ID" value="QEC63765.1"/>
    <property type="molecule type" value="Genomic_DNA"/>
</dbReference>
<feature type="signal peptide" evidence="1">
    <location>
        <begin position="1"/>
        <end position="24"/>
    </location>
</feature>
<sequence length="109" mass="11882">MRSQLSVFFIALSLTVMMSSCYTARVTTHAQAGTETSGQTVNFFLWGALQSPKRVTTPICDSLGANGMAEVTVKNNFGYSLITVITLGIWSPTRLEWKCAKPCKKVGDL</sequence>
<proteinExistence type="predicted"/>
<dbReference type="Proteomes" id="UP000321479">
    <property type="component" value="Chromosome"/>
</dbReference>
<dbReference type="PROSITE" id="PS51257">
    <property type="entry name" value="PROKAR_LIPOPROTEIN"/>
    <property type="match status" value="1"/>
</dbReference>
<evidence type="ECO:0000313" key="3">
    <source>
        <dbReference type="Proteomes" id="UP000321479"/>
    </source>
</evidence>
<reference evidence="2 3" key="1">
    <citation type="journal article" date="2017" name="Curr. Microbiol.">
        <title>Mucilaginibacter ginsenosidivorans sp. nov., Isolated from Soil of Ginseng Field.</title>
        <authorList>
            <person name="Kim M.M."/>
            <person name="Siddiqi M.Z."/>
            <person name="Im W.T."/>
        </authorList>
    </citation>
    <scope>NUCLEOTIDE SEQUENCE [LARGE SCALE GENOMIC DNA]</scope>
    <source>
        <strain evidence="2 3">Gsoil 3017</strain>
    </source>
</reference>
<dbReference type="OrthoDB" id="8566233at2"/>
<dbReference type="RefSeq" id="WP_147032339.1">
    <property type="nucleotide sequence ID" value="NZ_CP042436.1"/>
</dbReference>
<dbReference type="InterPro" id="IPR010438">
    <property type="entry name" value="Lambda_Bor"/>
</dbReference>
<dbReference type="Pfam" id="PF06291">
    <property type="entry name" value="Lambda_Bor"/>
    <property type="match status" value="1"/>
</dbReference>
<organism evidence="2 3">
    <name type="scientific">Mucilaginibacter ginsenosidivorans</name>
    <dbReference type="NCBI Taxonomy" id="398053"/>
    <lineage>
        <taxon>Bacteria</taxon>
        <taxon>Pseudomonadati</taxon>
        <taxon>Bacteroidota</taxon>
        <taxon>Sphingobacteriia</taxon>
        <taxon>Sphingobacteriales</taxon>
        <taxon>Sphingobacteriaceae</taxon>
        <taxon>Mucilaginibacter</taxon>
    </lineage>
</organism>
<keyword evidence="3" id="KW-1185">Reference proteome</keyword>
<evidence type="ECO:0008006" key="4">
    <source>
        <dbReference type="Google" id="ProtNLM"/>
    </source>
</evidence>
<accession>A0A5B8UYI0</accession>
<dbReference type="AlphaFoldDB" id="A0A5B8UYI0"/>
<evidence type="ECO:0000256" key="1">
    <source>
        <dbReference type="SAM" id="SignalP"/>
    </source>
</evidence>
<evidence type="ECO:0000313" key="2">
    <source>
        <dbReference type="EMBL" id="QEC63765.1"/>
    </source>
</evidence>
<keyword evidence="1" id="KW-0732">Signal</keyword>
<feature type="chain" id="PRO_5023005790" description="Bor family protein" evidence="1">
    <location>
        <begin position="25"/>
        <end position="109"/>
    </location>
</feature>
<gene>
    <name evidence="2" type="ORF">FRZ54_14695</name>
</gene>
<protein>
    <recommendedName>
        <fullName evidence="4">Bor family protein</fullName>
    </recommendedName>
</protein>
<dbReference type="KEGG" id="mgin:FRZ54_14695"/>
<name>A0A5B8UYI0_9SPHI</name>